<name>A0A9E7E184_9CAUD</name>
<reference evidence="1" key="1">
    <citation type="journal article" date="2022" name="Viruses">
        <title>Isolation of novel Xanthomonas phages for the plant pathogens X. translucens and X. campestris.</title>
        <authorList>
            <person name="Erdrich S.H."/>
            <person name="Sharma V."/>
            <person name="Schurr U."/>
            <person name="Arsova B."/>
            <person name="Frunzke J."/>
        </authorList>
    </citation>
    <scope>NUCLEOTIDE SEQUENCE</scope>
</reference>
<dbReference type="EMBL" id="ON189043">
    <property type="protein sequence ID" value="URA06863.1"/>
    <property type="molecule type" value="Genomic_DNA"/>
</dbReference>
<accession>A0A9E7E184</accession>
<evidence type="ECO:0000313" key="2">
    <source>
        <dbReference type="Proteomes" id="UP001056424"/>
    </source>
</evidence>
<keyword evidence="2" id="KW-1185">Reference proteome</keyword>
<evidence type="ECO:0000313" key="1">
    <source>
        <dbReference type="EMBL" id="URA06863.1"/>
    </source>
</evidence>
<dbReference type="Proteomes" id="UP001056424">
    <property type="component" value="Segment"/>
</dbReference>
<proteinExistence type="predicted"/>
<gene>
    <name evidence="1" type="ORF">Langgrundblatt2_BL20032</name>
</gene>
<organism evidence="1 2">
    <name type="scientific">Xanthomonas phage Langgrundblatt2</name>
    <dbReference type="NCBI Taxonomy" id="2939129"/>
    <lineage>
        <taxon>Viruses</taxon>
        <taxon>Duplodnaviria</taxon>
        <taxon>Heunggongvirae</taxon>
        <taxon>Uroviricota</taxon>
        <taxon>Caudoviricetes</taxon>
        <taxon>Stanbaylleyvirinae</taxon>
        <taxon>Shirevirus</taxon>
        <taxon>Shirevirus langgrundblatt2</taxon>
    </lineage>
</organism>
<evidence type="ECO:0008006" key="3">
    <source>
        <dbReference type="Google" id="ProtNLM"/>
    </source>
</evidence>
<sequence length="365" mass="40431">MALTESGRLFDVTTRLALFVENVKLGQMQEFNAVLAAIEEDLNKQFARIKYKTLDGLSKAELNRLLLSLRRSQLRVYSAYTEKLIKSLQDFMQIRLDVSAIVYASIKHQFATGEYEQFSESRAYKYVEEESGFLPFAPLFGLAAILPGGKTSLWSAIKNAPIPANGLYLLPFISTFSRSAQASVENTIRKAYANRQSVAETLAELTGQRTVQGNSTQLAKIRNQANAVIETAFAHVDQISASAIVSAIYARYMWLSVIDGNTTQFCRDHDERIFRYGAGPIPPAHYKCRSITVPLASQFGDFSPPTLYAWLKRQPRAVSAQFIGKDAAALLSSGQISSKDFASLIVGVPMQLNQFKSKVGLILST</sequence>
<protein>
    <recommendedName>
        <fullName evidence="3">Phage head morphogenesis domain-containing protein</fullName>
    </recommendedName>
</protein>